<accession>A0ABN7W133</accession>
<proteinExistence type="predicted"/>
<feature type="non-terminal residue" evidence="1">
    <location>
        <position position="59"/>
    </location>
</feature>
<feature type="non-terminal residue" evidence="1">
    <location>
        <position position="1"/>
    </location>
</feature>
<comment type="caution">
    <text evidence="1">The sequence shown here is derived from an EMBL/GenBank/DDBJ whole genome shotgun (WGS) entry which is preliminary data.</text>
</comment>
<reference evidence="1 2" key="1">
    <citation type="submission" date="2021-06" db="EMBL/GenBank/DDBJ databases">
        <authorList>
            <person name="Kallberg Y."/>
            <person name="Tangrot J."/>
            <person name="Rosling A."/>
        </authorList>
    </citation>
    <scope>NUCLEOTIDE SEQUENCE [LARGE SCALE GENOMIC DNA]</scope>
    <source>
        <strain evidence="1 2">120-4 pot B 10/14</strain>
    </source>
</reference>
<gene>
    <name evidence="1" type="ORF">GMARGA_LOCUS25171</name>
</gene>
<organism evidence="1 2">
    <name type="scientific">Gigaspora margarita</name>
    <dbReference type="NCBI Taxonomy" id="4874"/>
    <lineage>
        <taxon>Eukaryota</taxon>
        <taxon>Fungi</taxon>
        <taxon>Fungi incertae sedis</taxon>
        <taxon>Mucoromycota</taxon>
        <taxon>Glomeromycotina</taxon>
        <taxon>Glomeromycetes</taxon>
        <taxon>Diversisporales</taxon>
        <taxon>Gigasporaceae</taxon>
        <taxon>Gigaspora</taxon>
    </lineage>
</organism>
<dbReference type="EMBL" id="CAJVQB010027570">
    <property type="protein sequence ID" value="CAG8810772.1"/>
    <property type="molecule type" value="Genomic_DNA"/>
</dbReference>
<name>A0ABN7W133_GIGMA</name>
<sequence>NEKEIDNLIITTIANETHIKTDSEAEIIIIGIEIIIIGIEVVQEIEIAEMTEMTTALEV</sequence>
<protein>
    <submittedName>
        <fullName evidence="1">37129_t:CDS:1</fullName>
    </submittedName>
</protein>
<keyword evidence="2" id="KW-1185">Reference proteome</keyword>
<evidence type="ECO:0000313" key="2">
    <source>
        <dbReference type="Proteomes" id="UP000789901"/>
    </source>
</evidence>
<dbReference type="Proteomes" id="UP000789901">
    <property type="component" value="Unassembled WGS sequence"/>
</dbReference>
<evidence type="ECO:0000313" key="1">
    <source>
        <dbReference type="EMBL" id="CAG8810772.1"/>
    </source>
</evidence>